<dbReference type="EMBL" id="CAXAMN010004079">
    <property type="protein sequence ID" value="CAK9007551.1"/>
    <property type="molecule type" value="Genomic_DNA"/>
</dbReference>
<keyword evidence="3" id="KW-1185">Reference proteome</keyword>
<dbReference type="Proteomes" id="UP001642484">
    <property type="component" value="Unassembled WGS sequence"/>
</dbReference>
<evidence type="ECO:0000313" key="3">
    <source>
        <dbReference type="Proteomes" id="UP001642484"/>
    </source>
</evidence>
<keyword evidence="1" id="KW-0472">Membrane</keyword>
<proteinExistence type="predicted"/>
<name>A0ABP0IZM4_9DINO</name>
<comment type="caution">
    <text evidence="2">The sequence shown here is derived from an EMBL/GenBank/DDBJ whole genome shotgun (WGS) entry which is preliminary data.</text>
</comment>
<organism evidence="2 3">
    <name type="scientific">Durusdinium trenchii</name>
    <dbReference type="NCBI Taxonomy" id="1381693"/>
    <lineage>
        <taxon>Eukaryota</taxon>
        <taxon>Sar</taxon>
        <taxon>Alveolata</taxon>
        <taxon>Dinophyceae</taxon>
        <taxon>Suessiales</taxon>
        <taxon>Symbiodiniaceae</taxon>
        <taxon>Durusdinium</taxon>
    </lineage>
</organism>
<evidence type="ECO:0000256" key="1">
    <source>
        <dbReference type="SAM" id="Phobius"/>
    </source>
</evidence>
<reference evidence="2 3" key="1">
    <citation type="submission" date="2024-02" db="EMBL/GenBank/DDBJ databases">
        <authorList>
            <person name="Chen Y."/>
            <person name="Shah S."/>
            <person name="Dougan E. K."/>
            <person name="Thang M."/>
            <person name="Chan C."/>
        </authorList>
    </citation>
    <scope>NUCLEOTIDE SEQUENCE [LARGE SCALE GENOMIC DNA]</scope>
</reference>
<protein>
    <submittedName>
        <fullName evidence="2">Uncharacterized protein</fullName>
    </submittedName>
</protein>
<gene>
    <name evidence="2" type="ORF">CCMP2556_LOCUS8888</name>
</gene>
<evidence type="ECO:0000313" key="2">
    <source>
        <dbReference type="EMBL" id="CAK9007551.1"/>
    </source>
</evidence>
<keyword evidence="1" id="KW-0812">Transmembrane</keyword>
<feature type="transmembrane region" description="Helical" evidence="1">
    <location>
        <begin position="17"/>
        <end position="39"/>
    </location>
</feature>
<keyword evidence="1" id="KW-1133">Transmembrane helix</keyword>
<accession>A0ABP0IZM4</accession>
<sequence length="139" mass="15195">MDLGQSRTALVDWTSDVLYIIFIIGGLDYLALHYSPAYLKIHPFTRPMAFRTFRTMAFQLASLEPAPGAGGLINLPPRTLSLGTKAAERVREGFAFVGLQEDRGGVEESGVMSNQPNLTNPCCWGPLGVFIGFPGRFKS</sequence>